<name>A0A195BSI2_9HYME</name>
<protein>
    <submittedName>
        <fullName evidence="1">Uncharacterized protein</fullName>
    </submittedName>
</protein>
<evidence type="ECO:0000313" key="1">
    <source>
        <dbReference type="EMBL" id="KYM89095.1"/>
    </source>
</evidence>
<accession>A0A195BSI2</accession>
<dbReference type="AlphaFoldDB" id="A0A195BSI2"/>
<keyword evidence="2" id="KW-1185">Reference proteome</keyword>
<evidence type="ECO:0000313" key="2">
    <source>
        <dbReference type="Proteomes" id="UP000078540"/>
    </source>
</evidence>
<dbReference type="InterPro" id="IPR009091">
    <property type="entry name" value="RCC1/BLIP-II"/>
</dbReference>
<proteinExistence type="predicted"/>
<dbReference type="Proteomes" id="UP000078540">
    <property type="component" value="Unassembled WGS sequence"/>
</dbReference>
<gene>
    <name evidence="1" type="ORF">ALC53_02478</name>
</gene>
<reference evidence="1 2" key="1">
    <citation type="submission" date="2015-09" db="EMBL/GenBank/DDBJ databases">
        <title>Atta colombica WGS genome.</title>
        <authorList>
            <person name="Nygaard S."/>
            <person name="Hu H."/>
            <person name="Boomsma J."/>
            <person name="Zhang G."/>
        </authorList>
    </citation>
    <scope>NUCLEOTIDE SEQUENCE [LARGE SCALE GENOMIC DNA]</scope>
    <source>
        <strain evidence="1">Treedump-2</strain>
        <tissue evidence="1">Whole body</tissue>
    </source>
</reference>
<dbReference type="SUPFAM" id="SSF50985">
    <property type="entry name" value="RCC1/BLIP-II"/>
    <property type="match status" value="1"/>
</dbReference>
<organism evidence="1 2">
    <name type="scientific">Atta colombica</name>
    <dbReference type="NCBI Taxonomy" id="520822"/>
    <lineage>
        <taxon>Eukaryota</taxon>
        <taxon>Metazoa</taxon>
        <taxon>Ecdysozoa</taxon>
        <taxon>Arthropoda</taxon>
        <taxon>Hexapoda</taxon>
        <taxon>Insecta</taxon>
        <taxon>Pterygota</taxon>
        <taxon>Neoptera</taxon>
        <taxon>Endopterygota</taxon>
        <taxon>Hymenoptera</taxon>
        <taxon>Apocrita</taxon>
        <taxon>Aculeata</taxon>
        <taxon>Formicoidea</taxon>
        <taxon>Formicidae</taxon>
        <taxon>Myrmicinae</taxon>
        <taxon>Atta</taxon>
    </lineage>
</organism>
<sequence>MPRPVESLAKKKVVGISCSQASIIVIMECYDQLGISNKTNVCTPVKVKHEIGRIFDIAALHYNHMSIAIGERRFTRLKKHCIQMMKQHFSVVVQTEHFIKLDVNILTAFLIKAGKTNAFRM</sequence>
<dbReference type="EMBL" id="KQ976421">
    <property type="protein sequence ID" value="KYM89095.1"/>
    <property type="molecule type" value="Genomic_DNA"/>
</dbReference>